<reference evidence="5 6" key="1">
    <citation type="journal article" date="2019" name="Int. J. Syst. Evol. Microbiol.">
        <title>Faecalibacillus intestinalis gen. nov., sp. nov. and Faecalibacillus faecis sp. nov., isolated from human faeces.</title>
        <authorList>
            <person name="Seo B."/>
            <person name="Jeon K."/>
            <person name="Baek I."/>
            <person name="Lee Y.M."/>
            <person name="Baek K."/>
            <person name="Ko G."/>
        </authorList>
    </citation>
    <scope>NUCLEOTIDE SEQUENCE [LARGE SCALE GENOMIC DNA]</scope>
    <source>
        <strain evidence="5 6">SNUG30099</strain>
    </source>
</reference>
<dbReference type="RefSeq" id="WP_107029099.1">
    <property type="nucleotide sequence ID" value="NZ_AP024085.1"/>
</dbReference>
<dbReference type="Proteomes" id="UP000593842">
    <property type="component" value="Chromosome"/>
</dbReference>
<dbReference type="PROSITE" id="PS51257">
    <property type="entry name" value="PROKAR_LIPOPROTEIN"/>
    <property type="match status" value="1"/>
</dbReference>
<dbReference type="AlphaFoldDB" id="A0A2T3G635"/>
<accession>A0A2T3G635</accession>
<dbReference type="EMBL" id="AP024085">
    <property type="protein sequence ID" value="BCL59025.1"/>
    <property type="molecule type" value="Genomic_DNA"/>
</dbReference>
<reference evidence="7" key="3">
    <citation type="submission" date="2020-09" db="EMBL/GenBank/DDBJ databases">
        <title>Complete genome sequencing of Faecalibacillus intestinalis strain 14EGH31.</title>
        <authorList>
            <person name="Sakamoto M."/>
            <person name="Murakami T."/>
            <person name="Mori H."/>
        </authorList>
    </citation>
    <scope>NUCLEOTIDE SEQUENCE [LARGE SCALE GENOMIC DNA]</scope>
    <source>
        <strain evidence="7">14EGH31</strain>
    </source>
</reference>
<evidence type="ECO:0000259" key="3">
    <source>
        <dbReference type="Pfam" id="PF03816"/>
    </source>
</evidence>
<dbReference type="InterPro" id="IPR004474">
    <property type="entry name" value="LytR_CpsA_psr"/>
</dbReference>
<proteinExistence type="inferred from homology"/>
<dbReference type="NCBIfam" id="TIGR00350">
    <property type="entry name" value="lytR_cpsA_psr"/>
    <property type="match status" value="1"/>
</dbReference>
<evidence type="ECO:0000256" key="2">
    <source>
        <dbReference type="SAM" id="Phobius"/>
    </source>
</evidence>
<evidence type="ECO:0000313" key="7">
    <source>
        <dbReference type="Proteomes" id="UP000593842"/>
    </source>
</evidence>
<keyword evidence="2" id="KW-1133">Transmembrane helix</keyword>
<dbReference type="EMBL" id="PYLQ01000002">
    <property type="protein sequence ID" value="PST42891.1"/>
    <property type="molecule type" value="Genomic_DNA"/>
</dbReference>
<evidence type="ECO:0000313" key="5">
    <source>
        <dbReference type="EMBL" id="PST42891.1"/>
    </source>
</evidence>
<feature type="transmembrane region" description="Helical" evidence="2">
    <location>
        <begin position="84"/>
        <end position="101"/>
    </location>
</feature>
<dbReference type="GeneID" id="70581175"/>
<evidence type="ECO:0000256" key="1">
    <source>
        <dbReference type="ARBA" id="ARBA00006068"/>
    </source>
</evidence>
<name>A0A2T3G635_9FIRM</name>
<keyword evidence="6" id="KW-1185">Reference proteome</keyword>
<evidence type="ECO:0000313" key="6">
    <source>
        <dbReference type="Proteomes" id="UP000240974"/>
    </source>
</evidence>
<organism evidence="5 6">
    <name type="scientific">Faecalibacillus intestinalis</name>
    <dbReference type="NCBI Taxonomy" id="1982626"/>
    <lineage>
        <taxon>Bacteria</taxon>
        <taxon>Bacillati</taxon>
        <taxon>Bacillota</taxon>
        <taxon>Erysipelotrichia</taxon>
        <taxon>Erysipelotrichales</taxon>
        <taxon>Coprobacillaceae</taxon>
        <taxon>Faecalibacillus</taxon>
    </lineage>
</organism>
<feature type="domain" description="Cell envelope-related transcriptional attenuator" evidence="3">
    <location>
        <begin position="256"/>
        <end position="399"/>
    </location>
</feature>
<keyword evidence="2" id="KW-0472">Membrane</keyword>
<protein>
    <submittedName>
        <fullName evidence="4">LytR family transcriptional regulator</fullName>
    </submittedName>
</protein>
<feature type="transmembrane region" description="Helical" evidence="2">
    <location>
        <begin position="20"/>
        <end position="38"/>
    </location>
</feature>
<dbReference type="PANTHER" id="PTHR33392">
    <property type="entry name" value="POLYISOPRENYL-TEICHOIC ACID--PEPTIDOGLYCAN TEICHOIC ACID TRANSFERASE TAGU"/>
    <property type="match status" value="1"/>
</dbReference>
<dbReference type="Gene3D" id="3.40.190.10">
    <property type="entry name" value="Periplasmic binding protein-like II"/>
    <property type="match status" value="1"/>
</dbReference>
<dbReference type="SUPFAM" id="SSF53850">
    <property type="entry name" value="Periplasmic binding protein-like II"/>
    <property type="match status" value="1"/>
</dbReference>
<comment type="similarity">
    <text evidence="1">Belongs to the LytR/CpsA/Psr (LCP) family.</text>
</comment>
<keyword evidence="2" id="KW-0812">Transmembrane</keyword>
<dbReference type="InterPro" id="IPR050922">
    <property type="entry name" value="LytR/CpsA/Psr_CW_biosynth"/>
</dbReference>
<dbReference type="PANTHER" id="PTHR33392:SF6">
    <property type="entry name" value="POLYISOPRENYL-TEICHOIC ACID--PEPTIDOGLYCAN TEICHOIC ACID TRANSFERASE TAGU"/>
    <property type="match status" value="1"/>
</dbReference>
<evidence type="ECO:0000313" key="4">
    <source>
        <dbReference type="EMBL" id="BCL59025.1"/>
    </source>
</evidence>
<dbReference type="KEGG" id="fit:Fi14EGH31_27370"/>
<gene>
    <name evidence="4" type="primary">cpsA_2</name>
    <name evidence="5" type="ORF">C7U54_01765</name>
    <name evidence="4" type="ORF">Fi14EGH31_27370</name>
</gene>
<feature type="transmembrane region" description="Helical" evidence="2">
    <location>
        <begin position="44"/>
        <end position="63"/>
    </location>
</feature>
<reference evidence="4" key="2">
    <citation type="journal article" date="2020" name="Microbiol. Resour. Announc.">
        <title>Complete Genome Sequence of Faecalibacillus intestinalis JCM 34082, Isolated from Feces from a Healthy Japanese Female.</title>
        <authorList>
            <person name="Sakamoto M."/>
            <person name="Ikeyama N."/>
            <person name="Toyoda A."/>
            <person name="Murakami T."/>
            <person name="Mori H."/>
            <person name="Ohkuma M."/>
        </authorList>
    </citation>
    <scope>NUCLEOTIDE SEQUENCE</scope>
    <source>
        <strain evidence="4">14EGH31</strain>
    </source>
</reference>
<sequence>MVKKKKRSFMSKLFSRRILLLIQFIVSIIFLGCIYILKMLPMKYYLILCGIIFLLWMLSSLLIKSGIKKKKRENKYARLIFGKLLSLILSIALGFVSVMAFKGNNFLSNITGSFTQTRVICMYVKKESAIKSLRDVKDNTEIGIASEKGSKNITSAIAKIENKANKDFQTKDYKDYSLLGDAIMDGDIDVIVADNAYMALLEANHEGIDENLKSLYKVEIQEKLNSVTQETNVTKNPFIVYMTGIDTYGTVSAISRADVNLAVCVSPIQKQILIVSIPRDTQITLHKNGKMDKLTHSAMYGINETISSIEDFLDLKVNYYAKTNFSGITNIIDALGGVTIDSPYEFTTLHGHYHINKGINEMDGDKALCFVRERYALPSGDFDRGRNQQRLLKAMINKAVSPKIITNYSNILQAVEGCFETNMSSEDIKSLVQMQLDDMSKWKMYNVQLTGDPEISYKTYSMKGKKCYTMKPNKKSLNGIINVINKIEDGKRITDQDVKGLQGA</sequence>
<dbReference type="Gene3D" id="3.40.630.190">
    <property type="entry name" value="LCP protein"/>
    <property type="match status" value="1"/>
</dbReference>
<dbReference type="Pfam" id="PF03816">
    <property type="entry name" value="LytR_cpsA_psr"/>
    <property type="match status" value="1"/>
</dbReference>
<dbReference type="Proteomes" id="UP000240974">
    <property type="component" value="Unassembled WGS sequence"/>
</dbReference>